<gene>
    <name evidence="1" type="ORF">EKN06_05100</name>
</gene>
<evidence type="ECO:0008006" key="3">
    <source>
        <dbReference type="Google" id="ProtNLM"/>
    </source>
</evidence>
<keyword evidence="2" id="KW-1185">Reference proteome</keyword>
<dbReference type="AlphaFoldDB" id="A0A437H1W5"/>
<evidence type="ECO:0000313" key="1">
    <source>
        <dbReference type="EMBL" id="RVQ69546.1"/>
    </source>
</evidence>
<protein>
    <recommendedName>
        <fullName evidence="3">Glycosyltransferase</fullName>
    </recommendedName>
</protein>
<organism evidence="1 2">
    <name type="scientific">Croceicoccus ponticola</name>
    <dbReference type="NCBI Taxonomy" id="2217664"/>
    <lineage>
        <taxon>Bacteria</taxon>
        <taxon>Pseudomonadati</taxon>
        <taxon>Pseudomonadota</taxon>
        <taxon>Alphaproteobacteria</taxon>
        <taxon>Sphingomonadales</taxon>
        <taxon>Erythrobacteraceae</taxon>
        <taxon>Croceicoccus</taxon>
    </lineage>
</organism>
<comment type="caution">
    <text evidence="1">The sequence shown here is derived from an EMBL/GenBank/DDBJ whole genome shotgun (WGS) entry which is preliminary data.</text>
</comment>
<reference evidence="1 2" key="1">
    <citation type="submission" date="2018-12" db="EMBL/GenBank/DDBJ databases">
        <title>Croceicoccus ponticola sp. nov., a lipolytic bacterium isolated from seawater.</title>
        <authorList>
            <person name="Yoon J.-H."/>
        </authorList>
    </citation>
    <scope>NUCLEOTIDE SEQUENCE [LARGE SCALE GENOMIC DNA]</scope>
    <source>
        <strain evidence="1 2">GM-16</strain>
    </source>
</reference>
<evidence type="ECO:0000313" key="2">
    <source>
        <dbReference type="Proteomes" id="UP000283003"/>
    </source>
</evidence>
<sequence length="382" mass="40827">MAEKQKPKLATPKKPTSRKAIKVLRRRKALHVGIDLAQSPWTGTLVRAMPANVENHATHADDATASLLQLHRPQFPTITPRAGPGPMNRMARVMRGYDLVIVHGDQALPATMAHTLFGQAVKAPPLAHFHDGVDEVPKGWWARFRHKLGMARTPLVIVPTVAAAKSVTADWQVPPSHVRILPPIFPPAPKKPKPDAIPRLMKRAGEKWIAMRATDALALSDEVVSILTSLDDAWHLVVFGTEGQAAELRTVLDRVGHLARLHVTARLHGPAPVAGLFDLAVLDGRNGRVPPDMPALMAAGVPVIAPGPAGLAELLPPQNADLRVDASSLGLIVERVEQLATDEVRRSAAGAVNAEFAAAHADPAPCLAALSGMLGLASLEDR</sequence>
<dbReference type="Gene3D" id="3.40.50.2000">
    <property type="entry name" value="Glycogen Phosphorylase B"/>
    <property type="match status" value="2"/>
</dbReference>
<proteinExistence type="predicted"/>
<name>A0A437H1W5_9SPHN</name>
<dbReference type="EMBL" id="RXOL01000001">
    <property type="protein sequence ID" value="RVQ69546.1"/>
    <property type="molecule type" value="Genomic_DNA"/>
</dbReference>
<dbReference type="RefSeq" id="WP_127611734.1">
    <property type="nucleotide sequence ID" value="NZ_RXOL01000001.1"/>
</dbReference>
<dbReference type="Proteomes" id="UP000283003">
    <property type="component" value="Unassembled WGS sequence"/>
</dbReference>
<dbReference type="SUPFAM" id="SSF53756">
    <property type="entry name" value="UDP-Glycosyltransferase/glycogen phosphorylase"/>
    <property type="match status" value="1"/>
</dbReference>
<dbReference type="OrthoDB" id="9790710at2"/>
<accession>A0A437H1W5</accession>